<proteinExistence type="predicted"/>
<feature type="domain" description="Reductase C-terminal" evidence="6">
    <location>
        <begin position="323"/>
        <end position="397"/>
    </location>
</feature>
<dbReference type="InterPro" id="IPR016156">
    <property type="entry name" value="FAD/NAD-linked_Rdtase_dimer_sf"/>
</dbReference>
<sequence length="414" mass="43747">MSRVSRTAVVVGSSVAGVRTAQALAAGGFDGRVLVVGAEDTAPYDKPPLSKHFLTGAWTAGKLALLNGGPADERVELRLGAAAEHLDVEDKQVRLSDGTRVRYDVCVIATGASARPSPWAARDGVHVLRTLRDGAALRRDLLRGGDVVVVGGGFVGAEVAAAARGLARRVTVVDPLRDPMARVVGPTIGPLLSGIHERHGVRTRFGTGVVAIEGTSGDLRVFLDDGTVLPAATVVVGIGAVPNDGWLRSSGLDVADGVLCDEYCRAQGTRDVYAAGDVARWPHPRHGGHVRVEHWTNAVEQAACVARNIVRPDEPVPYRPVEYVWSDQYDWKIQIAGSPARATGHTVLGDPTGDRPRAAVAYTDAAGRLAAAVTLNWPRALVACRRLLAAEADFTRAVEELEPLADARPTGRRS</sequence>
<comment type="caution">
    <text evidence="7">The sequence shown here is derived from an EMBL/GenBank/DDBJ whole genome shotgun (WGS) entry which is preliminary data.</text>
</comment>
<dbReference type="InterPro" id="IPR023753">
    <property type="entry name" value="FAD/NAD-binding_dom"/>
</dbReference>
<dbReference type="GO" id="GO:0016651">
    <property type="term" value="F:oxidoreductase activity, acting on NAD(P)H"/>
    <property type="evidence" value="ECO:0007669"/>
    <property type="project" value="TreeGrafter"/>
</dbReference>
<dbReference type="Gene3D" id="3.50.50.60">
    <property type="entry name" value="FAD/NAD(P)-binding domain"/>
    <property type="match status" value="2"/>
</dbReference>
<gene>
    <name evidence="7" type="ORF">FXF69_07165</name>
</gene>
<keyword evidence="3" id="KW-0274">FAD</keyword>
<name>A0A5D0NW65_9ACTN</name>
<feature type="domain" description="FAD/NAD(P)-binding" evidence="5">
    <location>
        <begin position="8"/>
        <end position="302"/>
    </location>
</feature>
<dbReference type="STRING" id="1220554.GCA_001552135_04795"/>
<keyword evidence="8" id="KW-1185">Reference proteome</keyword>
<evidence type="ECO:0000259" key="5">
    <source>
        <dbReference type="Pfam" id="PF07992"/>
    </source>
</evidence>
<evidence type="ECO:0000256" key="4">
    <source>
        <dbReference type="ARBA" id="ARBA00023002"/>
    </source>
</evidence>
<keyword evidence="4" id="KW-0560">Oxidoreductase</keyword>
<evidence type="ECO:0000313" key="8">
    <source>
        <dbReference type="Proteomes" id="UP000323380"/>
    </source>
</evidence>
<evidence type="ECO:0000256" key="1">
    <source>
        <dbReference type="ARBA" id="ARBA00001974"/>
    </source>
</evidence>
<protein>
    <submittedName>
        <fullName evidence="7">NAD(P)/FAD-dependent oxidoreductase</fullName>
    </submittedName>
</protein>
<keyword evidence="2" id="KW-0285">Flavoprotein</keyword>
<dbReference type="Proteomes" id="UP000323380">
    <property type="component" value="Unassembled WGS sequence"/>
</dbReference>
<reference evidence="7 8" key="1">
    <citation type="submission" date="2019-08" db="EMBL/GenBank/DDBJ databases">
        <title>Actinomadura sp. nov. CYP1-5 isolated from mountain soil.</title>
        <authorList>
            <person name="Songsumanus A."/>
            <person name="Kuncharoen N."/>
            <person name="Kudo T."/>
            <person name="Yuki M."/>
            <person name="Igarashi Y."/>
            <person name="Tanasupawat S."/>
        </authorList>
    </citation>
    <scope>NUCLEOTIDE SEQUENCE [LARGE SCALE GENOMIC DNA]</scope>
    <source>
        <strain evidence="7 8">JCM 14158</strain>
    </source>
</reference>
<dbReference type="GO" id="GO:0005737">
    <property type="term" value="C:cytoplasm"/>
    <property type="evidence" value="ECO:0007669"/>
    <property type="project" value="TreeGrafter"/>
</dbReference>
<dbReference type="PRINTS" id="PR00368">
    <property type="entry name" value="FADPNR"/>
</dbReference>
<evidence type="ECO:0000259" key="6">
    <source>
        <dbReference type="Pfam" id="PF14759"/>
    </source>
</evidence>
<evidence type="ECO:0000313" key="7">
    <source>
        <dbReference type="EMBL" id="TYB48923.1"/>
    </source>
</evidence>
<dbReference type="Pfam" id="PF14759">
    <property type="entry name" value="Reductase_C"/>
    <property type="match status" value="1"/>
</dbReference>
<dbReference type="PRINTS" id="PR00411">
    <property type="entry name" value="PNDRDTASEI"/>
</dbReference>
<dbReference type="Pfam" id="PF07992">
    <property type="entry name" value="Pyr_redox_2"/>
    <property type="match status" value="1"/>
</dbReference>
<dbReference type="SUPFAM" id="SSF51905">
    <property type="entry name" value="FAD/NAD(P)-binding domain"/>
    <property type="match status" value="1"/>
</dbReference>
<accession>A0A5D0NW65</accession>
<comment type="cofactor">
    <cofactor evidence="1">
        <name>FAD</name>
        <dbReference type="ChEBI" id="CHEBI:57692"/>
    </cofactor>
</comment>
<dbReference type="SUPFAM" id="SSF55424">
    <property type="entry name" value="FAD/NAD-linked reductases, dimerisation (C-terminal) domain"/>
    <property type="match status" value="1"/>
</dbReference>
<dbReference type="PANTHER" id="PTHR43557:SF2">
    <property type="entry name" value="RIESKE DOMAIN-CONTAINING PROTEIN-RELATED"/>
    <property type="match status" value="1"/>
</dbReference>
<evidence type="ECO:0000256" key="3">
    <source>
        <dbReference type="ARBA" id="ARBA00022827"/>
    </source>
</evidence>
<dbReference type="PANTHER" id="PTHR43557">
    <property type="entry name" value="APOPTOSIS-INDUCING FACTOR 1"/>
    <property type="match status" value="1"/>
</dbReference>
<dbReference type="InterPro" id="IPR050446">
    <property type="entry name" value="FAD-oxidoreductase/Apoptosis"/>
</dbReference>
<evidence type="ECO:0000256" key="2">
    <source>
        <dbReference type="ARBA" id="ARBA00022630"/>
    </source>
</evidence>
<organism evidence="7 8">
    <name type="scientific">Actinomadura chibensis</name>
    <dbReference type="NCBI Taxonomy" id="392828"/>
    <lineage>
        <taxon>Bacteria</taxon>
        <taxon>Bacillati</taxon>
        <taxon>Actinomycetota</taxon>
        <taxon>Actinomycetes</taxon>
        <taxon>Streptosporangiales</taxon>
        <taxon>Thermomonosporaceae</taxon>
        <taxon>Actinomadura</taxon>
    </lineage>
</organism>
<dbReference type="Gene3D" id="3.30.390.30">
    <property type="match status" value="1"/>
</dbReference>
<dbReference type="InterPro" id="IPR028202">
    <property type="entry name" value="Reductase_C"/>
</dbReference>
<dbReference type="EMBL" id="VSFG01000001">
    <property type="protein sequence ID" value="TYB48923.1"/>
    <property type="molecule type" value="Genomic_DNA"/>
</dbReference>
<dbReference type="AlphaFoldDB" id="A0A5D0NW65"/>
<dbReference type="InterPro" id="IPR036188">
    <property type="entry name" value="FAD/NAD-bd_sf"/>
</dbReference>